<gene>
    <name evidence="1" type="ORF">PEVE_00043056</name>
</gene>
<feature type="non-terminal residue" evidence="1">
    <location>
        <position position="1"/>
    </location>
</feature>
<comment type="caution">
    <text evidence="1">The sequence shown here is derived from an EMBL/GenBank/DDBJ whole genome shotgun (WGS) entry which is preliminary data.</text>
</comment>
<name>A0ABN8PJQ1_9CNID</name>
<feature type="non-terminal residue" evidence="1">
    <location>
        <position position="48"/>
    </location>
</feature>
<protein>
    <submittedName>
        <fullName evidence="1">Uncharacterized protein</fullName>
    </submittedName>
</protein>
<organism evidence="1 2">
    <name type="scientific">Porites evermanni</name>
    <dbReference type="NCBI Taxonomy" id="104178"/>
    <lineage>
        <taxon>Eukaryota</taxon>
        <taxon>Metazoa</taxon>
        <taxon>Cnidaria</taxon>
        <taxon>Anthozoa</taxon>
        <taxon>Hexacorallia</taxon>
        <taxon>Scleractinia</taxon>
        <taxon>Fungiina</taxon>
        <taxon>Poritidae</taxon>
        <taxon>Porites</taxon>
    </lineage>
</organism>
<sequence length="48" mass="5720">LPPITKIINLSLDSGYFPRTWNPNDRAEQLAVVRNMEDCIRDIRFWML</sequence>
<evidence type="ECO:0000313" key="2">
    <source>
        <dbReference type="Proteomes" id="UP001159427"/>
    </source>
</evidence>
<dbReference type="Proteomes" id="UP001159427">
    <property type="component" value="Unassembled WGS sequence"/>
</dbReference>
<proteinExistence type="predicted"/>
<evidence type="ECO:0000313" key="1">
    <source>
        <dbReference type="EMBL" id="CAH3144123.1"/>
    </source>
</evidence>
<reference evidence="1 2" key="1">
    <citation type="submission" date="2022-05" db="EMBL/GenBank/DDBJ databases">
        <authorList>
            <consortium name="Genoscope - CEA"/>
            <person name="William W."/>
        </authorList>
    </citation>
    <scope>NUCLEOTIDE SEQUENCE [LARGE SCALE GENOMIC DNA]</scope>
</reference>
<accession>A0ABN8PJQ1</accession>
<dbReference type="EMBL" id="CALNXI010000865">
    <property type="protein sequence ID" value="CAH3144123.1"/>
    <property type="molecule type" value="Genomic_DNA"/>
</dbReference>
<keyword evidence="2" id="KW-1185">Reference proteome</keyword>